<feature type="domain" description="YCII-related" evidence="2">
    <location>
        <begin position="5"/>
        <end position="112"/>
    </location>
</feature>
<accession>A0A2J6SUI6</accession>
<dbReference type="InterPro" id="IPR011008">
    <property type="entry name" value="Dimeric_a/b-barrel"/>
</dbReference>
<protein>
    <submittedName>
        <fullName evidence="3">DGPF-domain-containing protein</fullName>
    </submittedName>
</protein>
<proteinExistence type="predicted"/>
<dbReference type="SUPFAM" id="SSF54909">
    <property type="entry name" value="Dimeric alpha+beta barrel"/>
    <property type="match status" value="1"/>
</dbReference>
<evidence type="ECO:0000256" key="1">
    <source>
        <dbReference type="SAM" id="MobiDB-lite"/>
    </source>
</evidence>
<keyword evidence="4" id="KW-1185">Reference proteome</keyword>
<feature type="region of interest" description="Disordered" evidence="1">
    <location>
        <begin position="120"/>
        <end position="141"/>
    </location>
</feature>
<dbReference type="Proteomes" id="UP000235371">
    <property type="component" value="Unassembled WGS sequence"/>
</dbReference>
<dbReference type="RefSeq" id="XP_024731334.1">
    <property type="nucleotide sequence ID" value="XM_024881278.1"/>
</dbReference>
<reference evidence="3 4" key="1">
    <citation type="submission" date="2016-04" db="EMBL/GenBank/DDBJ databases">
        <title>A degradative enzymes factory behind the ericoid mycorrhizal symbiosis.</title>
        <authorList>
            <consortium name="DOE Joint Genome Institute"/>
            <person name="Martino E."/>
            <person name="Morin E."/>
            <person name="Grelet G."/>
            <person name="Kuo A."/>
            <person name="Kohler A."/>
            <person name="Daghino S."/>
            <person name="Barry K."/>
            <person name="Choi C."/>
            <person name="Cichocki N."/>
            <person name="Clum A."/>
            <person name="Copeland A."/>
            <person name="Hainaut M."/>
            <person name="Haridas S."/>
            <person name="Labutti K."/>
            <person name="Lindquist E."/>
            <person name="Lipzen A."/>
            <person name="Khouja H.-R."/>
            <person name="Murat C."/>
            <person name="Ohm R."/>
            <person name="Olson A."/>
            <person name="Spatafora J."/>
            <person name="Veneault-Fourrey C."/>
            <person name="Henrissat B."/>
            <person name="Grigoriev I."/>
            <person name="Martin F."/>
            <person name="Perotto S."/>
        </authorList>
    </citation>
    <scope>NUCLEOTIDE SEQUENCE [LARGE SCALE GENOMIC DNA]</scope>
    <source>
        <strain evidence="3 4">E</strain>
    </source>
</reference>
<dbReference type="EMBL" id="KZ613865">
    <property type="protein sequence ID" value="PMD54430.1"/>
    <property type="molecule type" value="Genomic_DNA"/>
</dbReference>
<name>A0A2J6SUI6_9HELO</name>
<dbReference type="InParanoid" id="A0A2J6SUI6"/>
<dbReference type="Pfam" id="PF03795">
    <property type="entry name" value="YCII"/>
    <property type="match status" value="1"/>
</dbReference>
<dbReference type="OrthoDB" id="3933054at2759"/>
<evidence type="ECO:0000313" key="4">
    <source>
        <dbReference type="Proteomes" id="UP000235371"/>
    </source>
</evidence>
<dbReference type="PANTHER" id="PTHR35174">
    <property type="entry name" value="BLL7171 PROTEIN-RELATED"/>
    <property type="match status" value="1"/>
</dbReference>
<sequence>MPRFMVFVRATPSSEGAAEPTPEILSAVGTYNASLLAAGVLLAGEGLVPSSRDSVRITPGASPKVEEGPFPTNELVSGWWILKVKDVQEAVEWARKCPEGCGVLEVRRIAEMEDFGEALGEEGRKREAEMREQMEKLARGE</sequence>
<evidence type="ECO:0000259" key="2">
    <source>
        <dbReference type="Pfam" id="PF03795"/>
    </source>
</evidence>
<dbReference type="AlphaFoldDB" id="A0A2J6SUI6"/>
<gene>
    <name evidence="3" type="ORF">K444DRAFT_618249</name>
</gene>
<dbReference type="InterPro" id="IPR005545">
    <property type="entry name" value="YCII"/>
</dbReference>
<organism evidence="3 4">
    <name type="scientific">Hyaloscypha bicolor E</name>
    <dbReference type="NCBI Taxonomy" id="1095630"/>
    <lineage>
        <taxon>Eukaryota</taxon>
        <taxon>Fungi</taxon>
        <taxon>Dikarya</taxon>
        <taxon>Ascomycota</taxon>
        <taxon>Pezizomycotina</taxon>
        <taxon>Leotiomycetes</taxon>
        <taxon>Helotiales</taxon>
        <taxon>Hyaloscyphaceae</taxon>
        <taxon>Hyaloscypha</taxon>
        <taxon>Hyaloscypha bicolor</taxon>
    </lineage>
</organism>
<dbReference type="PANTHER" id="PTHR35174:SF4">
    <property type="entry name" value="BLL7163 PROTEIN"/>
    <property type="match status" value="1"/>
</dbReference>
<dbReference type="Gene3D" id="3.30.70.1060">
    <property type="entry name" value="Dimeric alpha+beta barrel"/>
    <property type="match status" value="1"/>
</dbReference>
<dbReference type="STRING" id="1095630.A0A2J6SUI6"/>
<evidence type="ECO:0000313" key="3">
    <source>
        <dbReference type="EMBL" id="PMD54430.1"/>
    </source>
</evidence>
<dbReference type="GeneID" id="36589355"/>
<feature type="compositionally biased region" description="Basic and acidic residues" evidence="1">
    <location>
        <begin position="121"/>
        <end position="141"/>
    </location>
</feature>